<sequence length="85" mass="9549">MPKTPARPIQPVPRFTLTRKEAAASLGMSLNHFERHVQPELKVALSGQLVLIPVSELERWVQRHARLLVEAPPVRLVGTERPSGR</sequence>
<dbReference type="EMBL" id="JAPCID010000013">
    <property type="protein sequence ID" value="MDA0138099.1"/>
    <property type="molecule type" value="Genomic_DNA"/>
</dbReference>
<protein>
    <submittedName>
        <fullName evidence="1">Helix-turn-helix domain-containing protein</fullName>
    </submittedName>
</protein>
<evidence type="ECO:0000313" key="1">
    <source>
        <dbReference type="EMBL" id="MDA0138099.1"/>
    </source>
</evidence>
<accession>A0ABT4RHS4</accession>
<proteinExistence type="predicted"/>
<organism evidence="1 2">
    <name type="scientific">Solirubrobacter deserti</name>
    <dbReference type="NCBI Taxonomy" id="2282478"/>
    <lineage>
        <taxon>Bacteria</taxon>
        <taxon>Bacillati</taxon>
        <taxon>Actinomycetota</taxon>
        <taxon>Thermoleophilia</taxon>
        <taxon>Solirubrobacterales</taxon>
        <taxon>Solirubrobacteraceae</taxon>
        <taxon>Solirubrobacter</taxon>
    </lineage>
</organism>
<dbReference type="Proteomes" id="UP001147700">
    <property type="component" value="Unassembled WGS sequence"/>
</dbReference>
<gene>
    <name evidence="1" type="ORF">OJ962_11365</name>
</gene>
<comment type="caution">
    <text evidence="1">The sequence shown here is derived from an EMBL/GenBank/DDBJ whole genome shotgun (WGS) entry which is preliminary data.</text>
</comment>
<name>A0ABT4RHS4_9ACTN</name>
<evidence type="ECO:0000313" key="2">
    <source>
        <dbReference type="Proteomes" id="UP001147700"/>
    </source>
</evidence>
<keyword evidence="2" id="KW-1185">Reference proteome</keyword>
<dbReference type="RefSeq" id="WP_202954176.1">
    <property type="nucleotide sequence ID" value="NZ_JAPCID010000013.1"/>
</dbReference>
<reference evidence="1" key="1">
    <citation type="submission" date="2022-10" db="EMBL/GenBank/DDBJ databases">
        <title>The WGS of Solirubrobacter sp. CPCC 204708.</title>
        <authorList>
            <person name="Jiang Z."/>
        </authorList>
    </citation>
    <scope>NUCLEOTIDE SEQUENCE</scope>
    <source>
        <strain evidence="1">CPCC 204708</strain>
    </source>
</reference>